<dbReference type="Proteomes" id="UP001165960">
    <property type="component" value="Unassembled WGS sequence"/>
</dbReference>
<comment type="caution">
    <text evidence="1">The sequence shown here is derived from an EMBL/GenBank/DDBJ whole genome shotgun (WGS) entry which is preliminary data.</text>
</comment>
<evidence type="ECO:0000313" key="2">
    <source>
        <dbReference type="Proteomes" id="UP001165960"/>
    </source>
</evidence>
<accession>A0ACC2RDZ0</accession>
<organism evidence="1 2">
    <name type="scientific">Entomophthora muscae</name>
    <dbReference type="NCBI Taxonomy" id="34485"/>
    <lineage>
        <taxon>Eukaryota</taxon>
        <taxon>Fungi</taxon>
        <taxon>Fungi incertae sedis</taxon>
        <taxon>Zoopagomycota</taxon>
        <taxon>Entomophthoromycotina</taxon>
        <taxon>Entomophthoromycetes</taxon>
        <taxon>Entomophthorales</taxon>
        <taxon>Entomophthoraceae</taxon>
        <taxon>Entomophthora</taxon>
    </lineage>
</organism>
<sequence>MVYFKAKCSGICKVNTVLLEDLGIIDAFGLGMVIGNVIWDVGLSDGDLQSSSHAGLRSFIGHPSATGGEVAYLEPADFGRTRISRQREADWNARELYRNEKW</sequence>
<keyword evidence="2" id="KW-1185">Reference proteome</keyword>
<reference evidence="1" key="1">
    <citation type="submission" date="2022-04" db="EMBL/GenBank/DDBJ databases">
        <title>Genome of the entomopathogenic fungus Entomophthora muscae.</title>
        <authorList>
            <person name="Elya C."/>
            <person name="Lovett B.R."/>
            <person name="Lee E."/>
            <person name="Macias A.M."/>
            <person name="Hajek A.E."/>
            <person name="De Bivort B.L."/>
            <person name="Kasson M.T."/>
            <person name="De Fine Licht H.H."/>
            <person name="Stajich J.E."/>
        </authorList>
    </citation>
    <scope>NUCLEOTIDE SEQUENCE</scope>
    <source>
        <strain evidence="1">Berkeley</strain>
    </source>
</reference>
<protein>
    <submittedName>
        <fullName evidence="1">Uncharacterized protein</fullName>
    </submittedName>
</protein>
<name>A0ACC2RDZ0_9FUNG</name>
<dbReference type="EMBL" id="QTSX02007455">
    <property type="protein sequence ID" value="KAJ9048288.1"/>
    <property type="molecule type" value="Genomic_DNA"/>
</dbReference>
<proteinExistence type="predicted"/>
<evidence type="ECO:0000313" key="1">
    <source>
        <dbReference type="EMBL" id="KAJ9048288.1"/>
    </source>
</evidence>
<gene>
    <name evidence="1" type="ORF">DSO57_1036559</name>
</gene>